<name>A0ABD0JPW1_9CAEN</name>
<evidence type="ECO:0000259" key="3">
    <source>
        <dbReference type="Pfam" id="PF02826"/>
    </source>
</evidence>
<evidence type="ECO:0000313" key="4">
    <source>
        <dbReference type="EMBL" id="KAK7477049.1"/>
    </source>
</evidence>
<reference evidence="4 5" key="1">
    <citation type="journal article" date="2023" name="Sci. Data">
        <title>Genome assembly of the Korean intertidal mud-creeper Batillaria attramentaria.</title>
        <authorList>
            <person name="Patra A.K."/>
            <person name="Ho P.T."/>
            <person name="Jun S."/>
            <person name="Lee S.J."/>
            <person name="Kim Y."/>
            <person name="Won Y.J."/>
        </authorList>
    </citation>
    <scope>NUCLEOTIDE SEQUENCE [LARGE SCALE GENOMIC DNA]</scope>
    <source>
        <strain evidence="4">Wonlab-2016</strain>
    </source>
</reference>
<dbReference type="PANTHER" id="PTHR43333">
    <property type="entry name" value="2-HACID_DH_C DOMAIN-CONTAINING PROTEIN"/>
    <property type="match status" value="1"/>
</dbReference>
<proteinExistence type="predicted"/>
<dbReference type="InterPro" id="IPR006140">
    <property type="entry name" value="D-isomer_DH_NAD-bd"/>
</dbReference>
<dbReference type="AlphaFoldDB" id="A0ABD0JPW1"/>
<keyword evidence="2" id="KW-0520">NAD</keyword>
<dbReference type="InterPro" id="IPR036291">
    <property type="entry name" value="NAD(P)-bd_dom_sf"/>
</dbReference>
<accession>A0ABD0JPW1</accession>
<dbReference type="PANTHER" id="PTHR43333:SF1">
    <property type="entry name" value="D-ISOMER SPECIFIC 2-HYDROXYACID DEHYDROGENASE NAD-BINDING DOMAIN-CONTAINING PROTEIN"/>
    <property type="match status" value="1"/>
</dbReference>
<protein>
    <recommendedName>
        <fullName evidence="3">D-isomer specific 2-hydroxyacid dehydrogenase NAD-binding domain-containing protein</fullName>
    </recommendedName>
</protein>
<keyword evidence="5" id="KW-1185">Reference proteome</keyword>
<evidence type="ECO:0000313" key="5">
    <source>
        <dbReference type="Proteomes" id="UP001519460"/>
    </source>
</evidence>
<feature type="domain" description="D-isomer specific 2-hydroxyacid dehydrogenase NAD-binding" evidence="3">
    <location>
        <begin position="78"/>
        <end position="217"/>
    </location>
</feature>
<dbReference type="SUPFAM" id="SSF51735">
    <property type="entry name" value="NAD(P)-binding Rossmann-fold domains"/>
    <property type="match status" value="1"/>
</dbReference>
<dbReference type="Pfam" id="PF02826">
    <property type="entry name" value="2-Hacid_dh_C"/>
    <property type="match status" value="1"/>
</dbReference>
<organism evidence="4 5">
    <name type="scientific">Batillaria attramentaria</name>
    <dbReference type="NCBI Taxonomy" id="370345"/>
    <lineage>
        <taxon>Eukaryota</taxon>
        <taxon>Metazoa</taxon>
        <taxon>Spiralia</taxon>
        <taxon>Lophotrochozoa</taxon>
        <taxon>Mollusca</taxon>
        <taxon>Gastropoda</taxon>
        <taxon>Caenogastropoda</taxon>
        <taxon>Sorbeoconcha</taxon>
        <taxon>Cerithioidea</taxon>
        <taxon>Batillariidae</taxon>
        <taxon>Batillaria</taxon>
    </lineage>
</organism>
<gene>
    <name evidence="4" type="ORF">BaRGS_00031729</name>
</gene>
<evidence type="ECO:0000256" key="2">
    <source>
        <dbReference type="ARBA" id="ARBA00023027"/>
    </source>
</evidence>
<comment type="caution">
    <text evidence="4">The sequence shown here is derived from an EMBL/GenBank/DDBJ whole genome shotgun (WGS) entry which is preliminary data.</text>
</comment>
<evidence type="ECO:0000256" key="1">
    <source>
        <dbReference type="ARBA" id="ARBA00023002"/>
    </source>
</evidence>
<feature type="non-terminal residue" evidence="4">
    <location>
        <position position="218"/>
    </location>
</feature>
<keyword evidence="1" id="KW-0560">Oxidoreductase</keyword>
<sequence length="218" mass="24782">MSEKEVVYLIEYSGNREDLKLSNIMRNVAPDIPVKSIPIRDMCVEDVVDYFKETQTEPSYLLTRSLVATEIVSEYVIGQVLAHQRQFYKFYDQQKKSEWNRRTGSVETLKNFTVVILGAGTIGRRKLCKVFGMTVHGVTRTPVAPDQTSPHFDRYRTVEEIDTALSEGDYVISVLPSTAQTRGLLDNDRLRVCKVKKPVFINVGRGDLMTEESVIKAV</sequence>
<dbReference type="EMBL" id="JACVVK020000359">
    <property type="protein sequence ID" value="KAK7477049.1"/>
    <property type="molecule type" value="Genomic_DNA"/>
</dbReference>
<dbReference type="Proteomes" id="UP001519460">
    <property type="component" value="Unassembled WGS sequence"/>
</dbReference>
<dbReference type="Gene3D" id="3.40.50.720">
    <property type="entry name" value="NAD(P)-binding Rossmann-like Domain"/>
    <property type="match status" value="2"/>
</dbReference>
<dbReference type="GO" id="GO:0016491">
    <property type="term" value="F:oxidoreductase activity"/>
    <property type="evidence" value="ECO:0007669"/>
    <property type="project" value="UniProtKB-KW"/>
</dbReference>